<dbReference type="STRING" id="766136.BHF68_08760"/>
<keyword evidence="1" id="KW-0812">Transmembrane</keyword>
<keyword evidence="3" id="KW-1185">Reference proteome</keyword>
<protein>
    <submittedName>
        <fullName evidence="2">Uncharacterized protein</fullName>
    </submittedName>
</protein>
<gene>
    <name evidence="2" type="ORF">BHF68_08760</name>
</gene>
<sequence>MQSIKNLKSYFEQVLIISLLLFLMASFISLGFYVVEKSMYDLMGIYENPSVVYISQTEYLETTIDSNINQQKQFADVEAISNQEQLTTNAVDSNNPAGINNLAIVLDSKIEKKAQSGIIWTIDKLAFGLEFIADLLSKALQA</sequence>
<feature type="transmembrane region" description="Helical" evidence="1">
    <location>
        <begin position="15"/>
        <end position="35"/>
    </location>
</feature>
<dbReference type="AlphaFoldDB" id="A0A1E5G0A1"/>
<comment type="caution">
    <text evidence="2">The sequence shown here is derived from an EMBL/GenBank/DDBJ whole genome shotgun (WGS) entry which is preliminary data.</text>
</comment>
<evidence type="ECO:0000256" key="1">
    <source>
        <dbReference type="SAM" id="Phobius"/>
    </source>
</evidence>
<organism evidence="2 3">
    <name type="scientific">Desulfuribacillus alkaliarsenatis</name>
    <dbReference type="NCBI Taxonomy" id="766136"/>
    <lineage>
        <taxon>Bacteria</taxon>
        <taxon>Bacillati</taxon>
        <taxon>Bacillota</taxon>
        <taxon>Desulfuribacillia</taxon>
        <taxon>Desulfuribacillales</taxon>
        <taxon>Desulfuribacillaceae</taxon>
        <taxon>Desulfuribacillus</taxon>
    </lineage>
</organism>
<keyword evidence="1" id="KW-0472">Membrane</keyword>
<dbReference type="EMBL" id="MIJE01000032">
    <property type="protein sequence ID" value="OEF96244.1"/>
    <property type="molecule type" value="Genomic_DNA"/>
</dbReference>
<proteinExistence type="predicted"/>
<reference evidence="2 3" key="1">
    <citation type="submission" date="2016-09" db="EMBL/GenBank/DDBJ databases">
        <title>Draft genome sequence for the type strain of Desulfuribacillus alkaliarsenatis AHT28, an obligately anaerobic, sulfidogenic bacterium isolated from Russian soda lake sediments.</title>
        <authorList>
            <person name="Abin C.A."/>
            <person name="Hollibaugh J.T."/>
        </authorList>
    </citation>
    <scope>NUCLEOTIDE SEQUENCE [LARGE SCALE GENOMIC DNA]</scope>
    <source>
        <strain evidence="2 3">AHT28</strain>
    </source>
</reference>
<dbReference type="OrthoDB" id="9895455at2"/>
<accession>A0A1E5G0A1</accession>
<evidence type="ECO:0000313" key="2">
    <source>
        <dbReference type="EMBL" id="OEF96244.1"/>
    </source>
</evidence>
<keyword evidence="1" id="KW-1133">Transmembrane helix</keyword>
<dbReference type="RefSeq" id="WP_069643750.1">
    <property type="nucleotide sequence ID" value="NZ_MIJE01000032.1"/>
</dbReference>
<dbReference type="Proteomes" id="UP000094296">
    <property type="component" value="Unassembled WGS sequence"/>
</dbReference>
<name>A0A1E5G0A1_9FIRM</name>
<evidence type="ECO:0000313" key="3">
    <source>
        <dbReference type="Proteomes" id="UP000094296"/>
    </source>
</evidence>